<dbReference type="Proteomes" id="UP001146351">
    <property type="component" value="Unassembled WGS sequence"/>
</dbReference>
<accession>A0A9W9I330</accession>
<comment type="caution">
    <text evidence="1">The sequence shown here is derived from an EMBL/GenBank/DDBJ whole genome shotgun (WGS) entry which is preliminary data.</text>
</comment>
<dbReference type="InterPro" id="IPR036291">
    <property type="entry name" value="NAD(P)-bd_dom_sf"/>
</dbReference>
<dbReference type="Gene3D" id="3.40.50.720">
    <property type="entry name" value="NAD(P)-binding Rossmann-like Domain"/>
    <property type="match status" value="1"/>
</dbReference>
<organism evidence="1 2">
    <name type="scientific">Penicillium capsulatum</name>
    <dbReference type="NCBI Taxonomy" id="69766"/>
    <lineage>
        <taxon>Eukaryota</taxon>
        <taxon>Fungi</taxon>
        <taxon>Dikarya</taxon>
        <taxon>Ascomycota</taxon>
        <taxon>Pezizomycotina</taxon>
        <taxon>Eurotiomycetes</taxon>
        <taxon>Eurotiomycetidae</taxon>
        <taxon>Eurotiales</taxon>
        <taxon>Aspergillaceae</taxon>
        <taxon>Penicillium</taxon>
    </lineage>
</organism>
<dbReference type="AlphaFoldDB" id="A0A9W9I330"/>
<dbReference type="SUPFAM" id="SSF51735">
    <property type="entry name" value="NAD(P)-binding Rossmann-fold domains"/>
    <property type="match status" value="1"/>
</dbReference>
<gene>
    <name evidence="1" type="ORF">N7492_006169</name>
</gene>
<sequence length="244" mass="26281">MSSKALAIIAGVGPGTGASIARRFAKSYSVVLLARNPASYDPVVQEIKASGGQAIGISTDVADGNSVNSTFDQIAKQFPSSPLAAAIFNPSGGFSKKPFLELNEEEFSQALEFQAKGGFHFARRTLPLLLEAKDKISYPPTLIFTGATASVKGSAQFATFATGKFALRALAQSLAREFGPQGVHVSHSIIDGVIDIARTKGYTFEHEDAKLSPDAIADSYWYLHTQPRTTFAFELDLRPYIEKW</sequence>
<evidence type="ECO:0000313" key="1">
    <source>
        <dbReference type="EMBL" id="KAJ5165873.1"/>
    </source>
</evidence>
<evidence type="ECO:0000313" key="2">
    <source>
        <dbReference type="Proteomes" id="UP001146351"/>
    </source>
</evidence>
<proteinExistence type="predicted"/>
<dbReference type="InterPro" id="IPR002347">
    <property type="entry name" value="SDR_fam"/>
</dbReference>
<keyword evidence="2" id="KW-1185">Reference proteome</keyword>
<dbReference type="Pfam" id="PF00106">
    <property type="entry name" value="adh_short"/>
    <property type="match status" value="1"/>
</dbReference>
<name>A0A9W9I330_9EURO</name>
<reference evidence="1" key="2">
    <citation type="journal article" date="2023" name="IMA Fungus">
        <title>Comparative genomic study of the Penicillium genus elucidates a diverse pangenome and 15 lateral gene transfer events.</title>
        <authorList>
            <person name="Petersen C."/>
            <person name="Sorensen T."/>
            <person name="Nielsen M.R."/>
            <person name="Sondergaard T.E."/>
            <person name="Sorensen J.L."/>
            <person name="Fitzpatrick D.A."/>
            <person name="Frisvad J.C."/>
            <person name="Nielsen K.L."/>
        </authorList>
    </citation>
    <scope>NUCLEOTIDE SEQUENCE</scope>
    <source>
        <strain evidence="1">IBT 21917</strain>
    </source>
</reference>
<dbReference type="OrthoDB" id="5399006at2759"/>
<dbReference type="PANTHER" id="PTHR43431">
    <property type="entry name" value="OXIDOREDUCTASE, SHORT CHAIN DEHYDROGENASE/REDUCTASE FAMILY (AFU_ORTHOLOGUE AFUA_5G14000)"/>
    <property type="match status" value="1"/>
</dbReference>
<protein>
    <submittedName>
        <fullName evidence="1">Short-chain dehydrogenase/reductase SDR</fullName>
    </submittedName>
</protein>
<dbReference type="PANTHER" id="PTHR43431:SF7">
    <property type="entry name" value="OXIDOREDUCTASE, SHORT CHAIN DEHYDROGENASE_REDUCTASE FAMILY (AFU_ORTHOLOGUE AFUA_5G14000)"/>
    <property type="match status" value="1"/>
</dbReference>
<reference evidence="1" key="1">
    <citation type="submission" date="2022-11" db="EMBL/GenBank/DDBJ databases">
        <authorList>
            <person name="Petersen C."/>
        </authorList>
    </citation>
    <scope>NUCLEOTIDE SEQUENCE</scope>
    <source>
        <strain evidence="1">IBT 21917</strain>
    </source>
</reference>
<dbReference type="EMBL" id="JAPQKO010000004">
    <property type="protein sequence ID" value="KAJ5165873.1"/>
    <property type="molecule type" value="Genomic_DNA"/>
</dbReference>
<dbReference type="PRINTS" id="PR00081">
    <property type="entry name" value="GDHRDH"/>
</dbReference>